<keyword evidence="2" id="KW-1185">Reference proteome</keyword>
<organism evidence="1 2">
    <name type="scientific">Auriscalpium vulgare</name>
    <dbReference type="NCBI Taxonomy" id="40419"/>
    <lineage>
        <taxon>Eukaryota</taxon>
        <taxon>Fungi</taxon>
        <taxon>Dikarya</taxon>
        <taxon>Basidiomycota</taxon>
        <taxon>Agaricomycotina</taxon>
        <taxon>Agaricomycetes</taxon>
        <taxon>Russulales</taxon>
        <taxon>Auriscalpiaceae</taxon>
        <taxon>Auriscalpium</taxon>
    </lineage>
</organism>
<dbReference type="Proteomes" id="UP000814033">
    <property type="component" value="Unassembled WGS sequence"/>
</dbReference>
<reference evidence="1" key="1">
    <citation type="submission" date="2021-02" db="EMBL/GenBank/DDBJ databases">
        <authorList>
            <consortium name="DOE Joint Genome Institute"/>
            <person name="Ahrendt S."/>
            <person name="Looney B.P."/>
            <person name="Miyauchi S."/>
            <person name="Morin E."/>
            <person name="Drula E."/>
            <person name="Courty P.E."/>
            <person name="Chicoki N."/>
            <person name="Fauchery L."/>
            <person name="Kohler A."/>
            <person name="Kuo A."/>
            <person name="Labutti K."/>
            <person name="Pangilinan J."/>
            <person name="Lipzen A."/>
            <person name="Riley R."/>
            <person name="Andreopoulos W."/>
            <person name="He G."/>
            <person name="Johnson J."/>
            <person name="Barry K.W."/>
            <person name="Grigoriev I.V."/>
            <person name="Nagy L."/>
            <person name="Hibbett D."/>
            <person name="Henrissat B."/>
            <person name="Matheny P.B."/>
            <person name="Labbe J."/>
            <person name="Martin F."/>
        </authorList>
    </citation>
    <scope>NUCLEOTIDE SEQUENCE</scope>
    <source>
        <strain evidence="1">FP105234-sp</strain>
    </source>
</reference>
<sequence>MRDDRALQPPTRRRHVLHNDQCLHASSQRTSGSSVGCPTSAVGLGTVGVEFRQRNNCRLMACAIVNSSALHEARHKTGRKTAPPSSHSIPIPFYANLHFWQSSATPCPCLMALLQQSLIQICIEDIFRGITCNHQLDQGSREHTEASSGSPCK</sequence>
<gene>
    <name evidence="1" type="ORF">FA95DRAFT_739157</name>
</gene>
<evidence type="ECO:0000313" key="1">
    <source>
        <dbReference type="EMBL" id="KAI0053395.1"/>
    </source>
</evidence>
<name>A0ACB8SBT3_9AGAM</name>
<evidence type="ECO:0000313" key="2">
    <source>
        <dbReference type="Proteomes" id="UP000814033"/>
    </source>
</evidence>
<dbReference type="EMBL" id="MU275840">
    <property type="protein sequence ID" value="KAI0053395.1"/>
    <property type="molecule type" value="Genomic_DNA"/>
</dbReference>
<comment type="caution">
    <text evidence="1">The sequence shown here is derived from an EMBL/GenBank/DDBJ whole genome shotgun (WGS) entry which is preliminary data.</text>
</comment>
<proteinExistence type="predicted"/>
<accession>A0ACB8SBT3</accession>
<reference evidence="1" key="2">
    <citation type="journal article" date="2022" name="New Phytol.">
        <title>Evolutionary transition to the ectomycorrhizal habit in the genomes of a hyperdiverse lineage of mushroom-forming fungi.</title>
        <authorList>
            <person name="Looney B."/>
            <person name="Miyauchi S."/>
            <person name="Morin E."/>
            <person name="Drula E."/>
            <person name="Courty P.E."/>
            <person name="Kohler A."/>
            <person name="Kuo A."/>
            <person name="LaButti K."/>
            <person name="Pangilinan J."/>
            <person name="Lipzen A."/>
            <person name="Riley R."/>
            <person name="Andreopoulos W."/>
            <person name="He G."/>
            <person name="Johnson J."/>
            <person name="Nolan M."/>
            <person name="Tritt A."/>
            <person name="Barry K.W."/>
            <person name="Grigoriev I.V."/>
            <person name="Nagy L.G."/>
            <person name="Hibbett D."/>
            <person name="Henrissat B."/>
            <person name="Matheny P.B."/>
            <person name="Labbe J."/>
            <person name="Martin F.M."/>
        </authorList>
    </citation>
    <scope>NUCLEOTIDE SEQUENCE</scope>
    <source>
        <strain evidence="1">FP105234-sp</strain>
    </source>
</reference>
<protein>
    <submittedName>
        <fullName evidence="1">Uncharacterized protein</fullName>
    </submittedName>
</protein>